<feature type="transmembrane region" description="Helical" evidence="6">
    <location>
        <begin position="229"/>
        <end position="250"/>
    </location>
</feature>
<name>A0AAN5CGC2_9BILA</name>
<gene>
    <name evidence="8" type="ORF">PMAYCL1PPCAC_12979</name>
</gene>
<feature type="domain" description="Major facilitator superfamily (MFS) profile" evidence="7">
    <location>
        <begin position="390"/>
        <end position="642"/>
    </location>
</feature>
<dbReference type="PROSITE" id="PS50850">
    <property type="entry name" value="MFS"/>
    <property type="match status" value="1"/>
</dbReference>
<dbReference type="GO" id="GO:0016020">
    <property type="term" value="C:membrane"/>
    <property type="evidence" value="ECO:0007669"/>
    <property type="project" value="UniProtKB-SubCell"/>
</dbReference>
<comment type="similarity">
    <text evidence="2">Belongs to the major facilitator superfamily. MFSD6 family.</text>
</comment>
<keyword evidence="4 6" id="KW-1133">Transmembrane helix</keyword>
<feature type="non-terminal residue" evidence="8">
    <location>
        <position position="1"/>
    </location>
</feature>
<feature type="transmembrane region" description="Helical" evidence="6">
    <location>
        <begin position="100"/>
        <end position="119"/>
    </location>
</feature>
<sequence length="642" mass="70622">SVRGFFSFYKMDAVDGAAAGPKTVSVFGKVFPKDTFICRLFYFFYFASFGSLFPLLAVYFKQLGMTPAQAGLLLGIRPLMEFASHPFWGMFASRFKREKLLLLFSLVSLIVFTLMIGFVQPTTPFCIVYAPESNSTCQSVLSPAGRSTHGLLGLVKDTAGVGRRKRQASPQLIDTIIDMSMLDNEHVAGLAPKYITTNEVCNYDENAQGVLVSPPHSTRVYREPAVQQAFMMLLILICLGEWFSSPAVPLADSATLYACRDNPKDYKMIRIWGSIGWSIAMCLMGVGLDYSDTFRNHPCPARENSTAEKNYTLCFVMCSMFTFVSCLLATQMKFGEDSTIPTAVGGLIMDTRTDEVAPAVAEKARARQLQADSSAENSWLTAAKALRNIHIFVYLVWVMTIGFGAGIIFAFLYWHLQDLGGSPALFGIMTVVNHGSEMFMNMHVFKFINKYGHVKIMIMCLGANVIRFLLIAMLDNPWMVLPLQIMQGVVLATTWAAATTYITLIAPENIRSSAQGILNFLYNGIGRGLGAIAGGVVINIIGTRAVFVLYALFCAAVAGGGYAINKFFRYEGIKYSANMFDDNEDAIDMMSAPQGLPIRREGGKLTEAFSAQTTAVNSNYGAIDPAQDAYQDAYDQYVTTGR</sequence>
<protein>
    <recommendedName>
        <fullName evidence="7">Major facilitator superfamily (MFS) profile domain-containing protein</fullName>
    </recommendedName>
</protein>
<dbReference type="InterPro" id="IPR024989">
    <property type="entry name" value="MFS_assoc_dom"/>
</dbReference>
<dbReference type="PANTHER" id="PTHR16172">
    <property type="entry name" value="MAJOR FACILITATOR SUPERFAMILY DOMAIN-CONTAINING PROTEIN 6-LIKE"/>
    <property type="match status" value="1"/>
</dbReference>
<feature type="transmembrane region" description="Helical" evidence="6">
    <location>
        <begin position="391"/>
        <end position="414"/>
    </location>
</feature>
<evidence type="ECO:0000313" key="8">
    <source>
        <dbReference type="EMBL" id="GMR42784.1"/>
    </source>
</evidence>
<dbReference type="SUPFAM" id="SSF103473">
    <property type="entry name" value="MFS general substrate transporter"/>
    <property type="match status" value="1"/>
</dbReference>
<evidence type="ECO:0000256" key="6">
    <source>
        <dbReference type="SAM" id="Phobius"/>
    </source>
</evidence>
<keyword evidence="9" id="KW-1185">Reference proteome</keyword>
<evidence type="ECO:0000256" key="2">
    <source>
        <dbReference type="ARBA" id="ARBA00005241"/>
    </source>
</evidence>
<dbReference type="EMBL" id="BTRK01000003">
    <property type="protein sequence ID" value="GMR42784.1"/>
    <property type="molecule type" value="Genomic_DNA"/>
</dbReference>
<evidence type="ECO:0000256" key="3">
    <source>
        <dbReference type="ARBA" id="ARBA00022692"/>
    </source>
</evidence>
<dbReference type="Pfam" id="PF12832">
    <property type="entry name" value="MFS_1_like"/>
    <property type="match status" value="1"/>
</dbReference>
<feature type="transmembrane region" description="Helical" evidence="6">
    <location>
        <begin position="518"/>
        <end position="541"/>
    </location>
</feature>
<keyword evidence="5 6" id="KW-0472">Membrane</keyword>
<evidence type="ECO:0000313" key="9">
    <source>
        <dbReference type="Proteomes" id="UP001328107"/>
    </source>
</evidence>
<evidence type="ECO:0000259" key="7">
    <source>
        <dbReference type="PROSITE" id="PS50850"/>
    </source>
</evidence>
<organism evidence="8 9">
    <name type="scientific">Pristionchus mayeri</name>
    <dbReference type="NCBI Taxonomy" id="1317129"/>
    <lineage>
        <taxon>Eukaryota</taxon>
        <taxon>Metazoa</taxon>
        <taxon>Ecdysozoa</taxon>
        <taxon>Nematoda</taxon>
        <taxon>Chromadorea</taxon>
        <taxon>Rhabditida</taxon>
        <taxon>Rhabditina</taxon>
        <taxon>Diplogasteromorpha</taxon>
        <taxon>Diplogasteroidea</taxon>
        <taxon>Neodiplogasteridae</taxon>
        <taxon>Pristionchus</taxon>
    </lineage>
</organism>
<feature type="transmembrane region" description="Helical" evidence="6">
    <location>
        <begin position="485"/>
        <end position="506"/>
    </location>
</feature>
<comment type="subcellular location">
    <subcellularLocation>
        <location evidence="1">Membrane</location>
        <topology evidence="1">Multi-pass membrane protein</topology>
    </subcellularLocation>
</comment>
<dbReference type="InterPro" id="IPR036259">
    <property type="entry name" value="MFS_trans_sf"/>
</dbReference>
<evidence type="ECO:0000256" key="5">
    <source>
        <dbReference type="ARBA" id="ARBA00023136"/>
    </source>
</evidence>
<dbReference type="Proteomes" id="UP001328107">
    <property type="component" value="Unassembled WGS sequence"/>
</dbReference>
<dbReference type="Gene3D" id="1.20.1250.20">
    <property type="entry name" value="MFS general substrate transporter like domains"/>
    <property type="match status" value="2"/>
</dbReference>
<evidence type="ECO:0000256" key="4">
    <source>
        <dbReference type="ARBA" id="ARBA00022989"/>
    </source>
</evidence>
<feature type="transmembrane region" description="Helical" evidence="6">
    <location>
        <begin position="40"/>
        <end position="60"/>
    </location>
</feature>
<evidence type="ECO:0000256" key="1">
    <source>
        <dbReference type="ARBA" id="ARBA00004141"/>
    </source>
</evidence>
<dbReference type="PANTHER" id="PTHR16172:SF2">
    <property type="entry name" value="MAJOR FACILITATOR SUPERFAMILY DOMAIN-CONTAINING PROTEIN 6"/>
    <property type="match status" value="1"/>
</dbReference>
<keyword evidence="3 6" id="KW-0812">Transmembrane</keyword>
<feature type="transmembrane region" description="Helical" evidence="6">
    <location>
        <begin position="310"/>
        <end position="330"/>
    </location>
</feature>
<dbReference type="InterPro" id="IPR051717">
    <property type="entry name" value="MFS_MFSD6"/>
</dbReference>
<dbReference type="GO" id="GO:0022857">
    <property type="term" value="F:transmembrane transporter activity"/>
    <property type="evidence" value="ECO:0007669"/>
    <property type="project" value="InterPro"/>
</dbReference>
<reference evidence="9" key="1">
    <citation type="submission" date="2022-10" db="EMBL/GenBank/DDBJ databases">
        <title>Genome assembly of Pristionchus species.</title>
        <authorList>
            <person name="Yoshida K."/>
            <person name="Sommer R.J."/>
        </authorList>
    </citation>
    <scope>NUCLEOTIDE SEQUENCE [LARGE SCALE GENOMIC DNA]</scope>
    <source>
        <strain evidence="9">RS5460</strain>
    </source>
</reference>
<feature type="transmembrane region" description="Helical" evidence="6">
    <location>
        <begin position="547"/>
        <end position="564"/>
    </location>
</feature>
<dbReference type="AlphaFoldDB" id="A0AAN5CGC2"/>
<dbReference type="InterPro" id="IPR020846">
    <property type="entry name" value="MFS_dom"/>
</dbReference>
<dbReference type="CDD" id="cd17335">
    <property type="entry name" value="MFS_MFSD6"/>
    <property type="match status" value="1"/>
</dbReference>
<comment type="caution">
    <text evidence="8">The sequence shown here is derived from an EMBL/GenBank/DDBJ whole genome shotgun (WGS) entry which is preliminary data.</text>
</comment>
<feature type="transmembrane region" description="Helical" evidence="6">
    <location>
        <begin position="420"/>
        <end position="440"/>
    </location>
</feature>
<feature type="transmembrane region" description="Helical" evidence="6">
    <location>
        <begin position="452"/>
        <end position="473"/>
    </location>
</feature>
<feature type="transmembrane region" description="Helical" evidence="6">
    <location>
        <begin position="271"/>
        <end position="290"/>
    </location>
</feature>
<proteinExistence type="inferred from homology"/>
<accession>A0AAN5CGC2</accession>